<feature type="compositionally biased region" description="Basic and acidic residues" evidence="3">
    <location>
        <begin position="196"/>
        <end position="207"/>
    </location>
</feature>
<evidence type="ECO:0000313" key="6">
    <source>
        <dbReference type="Proteomes" id="UP000298030"/>
    </source>
</evidence>
<organism evidence="5 6">
    <name type="scientific">Coprinellus micaceus</name>
    <name type="common">Glistening ink-cap mushroom</name>
    <name type="synonym">Coprinus micaceus</name>
    <dbReference type="NCBI Taxonomy" id="71717"/>
    <lineage>
        <taxon>Eukaryota</taxon>
        <taxon>Fungi</taxon>
        <taxon>Dikarya</taxon>
        <taxon>Basidiomycota</taxon>
        <taxon>Agaricomycotina</taxon>
        <taxon>Agaricomycetes</taxon>
        <taxon>Agaricomycetidae</taxon>
        <taxon>Agaricales</taxon>
        <taxon>Agaricineae</taxon>
        <taxon>Psathyrellaceae</taxon>
        <taxon>Coprinellus</taxon>
    </lineage>
</organism>
<feature type="compositionally biased region" description="Polar residues" evidence="3">
    <location>
        <begin position="99"/>
        <end position="113"/>
    </location>
</feature>
<dbReference type="Proteomes" id="UP000298030">
    <property type="component" value="Unassembled WGS sequence"/>
</dbReference>
<feature type="compositionally biased region" description="Basic and acidic residues" evidence="3">
    <location>
        <begin position="217"/>
        <end position="232"/>
    </location>
</feature>
<feature type="compositionally biased region" description="Low complexity" evidence="3">
    <location>
        <begin position="310"/>
        <end position="321"/>
    </location>
</feature>
<dbReference type="InterPro" id="IPR000156">
    <property type="entry name" value="Ran_bind_dom"/>
</dbReference>
<keyword evidence="2" id="KW-0539">Nucleus</keyword>
<name>A0A4Y7TGJ5_COPMI</name>
<sequence length="607" mass="64388">MSEPQYIPQKHPNDPKSTSPTPSPPSGTEQTDAELKLSRKRNRDTSLEPVSSPSAPQDPDPSIRERKDSRVPAKKNRRRLDPTAEEDVVNVDNAIPGSPSRSHSVSPPLNVTVSPRAEMKIKVRQISQGVGELNWTKQQSDEEMIEEATQTQGEGLLEAAPVLEKTEPIAVDVQETLPGEEVPVTTAHSTLGPDSGAEKGLKRKFLERGTSTGPPDDAPKEQESTQKEEKDASPTPDPKPTERTSPPSPKVPKLSGFMAYASTSSPFANVKGNVLASSSSSGSATPPTLAAASTSRSGFEAFAGSASPFASVSSVSQSQGPNAAPTPKRSGFESFSGAASPFSGVIRSKSPVLGSTSKLGRAKSPPRRNSSLNSNPFGSYASVGSQGFAAALHAPKKVKTDDAPPTNLFGGGGSSNVFGSRTGSLASVFGSKEKEDGDDAEDEDAEDAEETQTSSFGERLRAAGAGDDEAEDDEQRKVNLEEQDVVTGEEDEETILQVRGKLFALDGSSWKERGTGIIRLNVKRTDGSSPRLVMRKDAVYALLLNVTLFPGMKCVAAQDPRYVRFSVIENGKTTHYNLKVSNPKIASEFLEEVNANIPTAEDASSAV</sequence>
<feature type="compositionally biased region" description="Basic and acidic residues" evidence="3">
    <location>
        <begin position="61"/>
        <end position="71"/>
    </location>
</feature>
<dbReference type="AlphaFoldDB" id="A0A4Y7TGJ5"/>
<evidence type="ECO:0000256" key="3">
    <source>
        <dbReference type="SAM" id="MobiDB-lite"/>
    </source>
</evidence>
<dbReference type="InterPro" id="IPR011993">
    <property type="entry name" value="PH-like_dom_sf"/>
</dbReference>
<dbReference type="SUPFAM" id="SSF50729">
    <property type="entry name" value="PH domain-like"/>
    <property type="match status" value="1"/>
</dbReference>
<proteinExistence type="predicted"/>
<comment type="caution">
    <text evidence="5">The sequence shown here is derived from an EMBL/GenBank/DDBJ whole genome shotgun (WGS) entry which is preliminary data.</text>
</comment>
<feature type="region of interest" description="Disordered" evidence="3">
    <location>
        <begin position="174"/>
        <end position="257"/>
    </location>
</feature>
<dbReference type="Pfam" id="PF00638">
    <property type="entry name" value="Ran_BP1"/>
    <property type="match status" value="1"/>
</dbReference>
<feature type="compositionally biased region" description="Low complexity" evidence="3">
    <location>
        <begin position="367"/>
        <end position="376"/>
    </location>
</feature>
<dbReference type="STRING" id="71717.A0A4Y7TGJ5"/>
<dbReference type="OrthoDB" id="185618at2759"/>
<dbReference type="InterPro" id="IPR045255">
    <property type="entry name" value="RanBP1-like"/>
</dbReference>
<comment type="subcellular location">
    <subcellularLocation>
        <location evidence="1">Nucleus</location>
    </subcellularLocation>
</comment>
<feature type="region of interest" description="Disordered" evidence="3">
    <location>
        <begin position="395"/>
        <end position="480"/>
    </location>
</feature>
<feature type="compositionally biased region" description="Low complexity" evidence="3">
    <location>
        <begin position="275"/>
        <end position="296"/>
    </location>
</feature>
<dbReference type="SMART" id="SM00160">
    <property type="entry name" value="RanBD"/>
    <property type="match status" value="1"/>
</dbReference>
<accession>A0A4Y7TGJ5</accession>
<dbReference type="PANTHER" id="PTHR23138:SF142">
    <property type="entry name" value="RAN-BINDING PROTEIN 3B-RELATED"/>
    <property type="match status" value="1"/>
</dbReference>
<dbReference type="PROSITE" id="PS50196">
    <property type="entry name" value="RANBD1"/>
    <property type="match status" value="1"/>
</dbReference>
<protein>
    <recommendedName>
        <fullName evidence="4">RanBD1 domain-containing protein</fullName>
    </recommendedName>
</protein>
<evidence type="ECO:0000256" key="1">
    <source>
        <dbReference type="ARBA" id="ARBA00004123"/>
    </source>
</evidence>
<keyword evidence="6" id="KW-1185">Reference proteome</keyword>
<feature type="region of interest" description="Disordered" evidence="3">
    <location>
        <begin position="270"/>
        <end position="296"/>
    </location>
</feature>
<dbReference type="PANTHER" id="PTHR23138">
    <property type="entry name" value="RAN BINDING PROTEIN"/>
    <property type="match status" value="1"/>
</dbReference>
<dbReference type="EMBL" id="QPFP01000013">
    <property type="protein sequence ID" value="TEB33297.1"/>
    <property type="molecule type" value="Genomic_DNA"/>
</dbReference>
<dbReference type="GO" id="GO:0005634">
    <property type="term" value="C:nucleus"/>
    <property type="evidence" value="ECO:0007669"/>
    <property type="project" value="UniProtKB-SubCell"/>
</dbReference>
<evidence type="ECO:0000259" key="4">
    <source>
        <dbReference type="PROSITE" id="PS50196"/>
    </source>
</evidence>
<feature type="compositionally biased region" description="Acidic residues" evidence="3">
    <location>
        <begin position="436"/>
        <end position="450"/>
    </location>
</feature>
<evidence type="ECO:0000313" key="5">
    <source>
        <dbReference type="EMBL" id="TEB33297.1"/>
    </source>
</evidence>
<feature type="region of interest" description="Disordered" evidence="3">
    <location>
        <begin position="1"/>
        <end position="113"/>
    </location>
</feature>
<evidence type="ECO:0000256" key="2">
    <source>
        <dbReference type="ARBA" id="ARBA00023242"/>
    </source>
</evidence>
<feature type="region of interest" description="Disordered" evidence="3">
    <location>
        <begin position="310"/>
        <end position="379"/>
    </location>
</feature>
<dbReference type="Gene3D" id="2.30.29.30">
    <property type="entry name" value="Pleckstrin-homology domain (PH domain)/Phosphotyrosine-binding domain (PTB)"/>
    <property type="match status" value="1"/>
</dbReference>
<feature type="domain" description="RanBD1" evidence="4">
    <location>
        <begin position="473"/>
        <end position="553"/>
    </location>
</feature>
<gene>
    <name evidence="5" type="ORF">FA13DRAFT_1813002</name>
</gene>
<reference evidence="5 6" key="1">
    <citation type="journal article" date="2019" name="Nat. Ecol. Evol.">
        <title>Megaphylogeny resolves global patterns of mushroom evolution.</title>
        <authorList>
            <person name="Varga T."/>
            <person name="Krizsan K."/>
            <person name="Foldi C."/>
            <person name="Dima B."/>
            <person name="Sanchez-Garcia M."/>
            <person name="Sanchez-Ramirez S."/>
            <person name="Szollosi G.J."/>
            <person name="Szarkandi J.G."/>
            <person name="Papp V."/>
            <person name="Albert L."/>
            <person name="Andreopoulos W."/>
            <person name="Angelini C."/>
            <person name="Antonin V."/>
            <person name="Barry K.W."/>
            <person name="Bougher N.L."/>
            <person name="Buchanan P."/>
            <person name="Buyck B."/>
            <person name="Bense V."/>
            <person name="Catcheside P."/>
            <person name="Chovatia M."/>
            <person name="Cooper J."/>
            <person name="Damon W."/>
            <person name="Desjardin D."/>
            <person name="Finy P."/>
            <person name="Geml J."/>
            <person name="Haridas S."/>
            <person name="Hughes K."/>
            <person name="Justo A."/>
            <person name="Karasinski D."/>
            <person name="Kautmanova I."/>
            <person name="Kiss B."/>
            <person name="Kocsube S."/>
            <person name="Kotiranta H."/>
            <person name="LaButti K.M."/>
            <person name="Lechner B.E."/>
            <person name="Liimatainen K."/>
            <person name="Lipzen A."/>
            <person name="Lukacs Z."/>
            <person name="Mihaltcheva S."/>
            <person name="Morgado L.N."/>
            <person name="Niskanen T."/>
            <person name="Noordeloos M.E."/>
            <person name="Ohm R.A."/>
            <person name="Ortiz-Santana B."/>
            <person name="Ovrebo C."/>
            <person name="Racz N."/>
            <person name="Riley R."/>
            <person name="Savchenko A."/>
            <person name="Shiryaev A."/>
            <person name="Soop K."/>
            <person name="Spirin V."/>
            <person name="Szebenyi C."/>
            <person name="Tomsovsky M."/>
            <person name="Tulloss R.E."/>
            <person name="Uehling J."/>
            <person name="Grigoriev I.V."/>
            <person name="Vagvolgyi C."/>
            <person name="Papp T."/>
            <person name="Martin F.M."/>
            <person name="Miettinen O."/>
            <person name="Hibbett D.S."/>
            <person name="Nagy L.G."/>
        </authorList>
    </citation>
    <scope>NUCLEOTIDE SEQUENCE [LARGE SCALE GENOMIC DNA]</scope>
    <source>
        <strain evidence="5 6">FP101781</strain>
    </source>
</reference>